<reference evidence="2 3" key="1">
    <citation type="submission" date="2021-02" db="EMBL/GenBank/DDBJ databases">
        <title>De Novo genome assembly of isolated myxobacteria.</title>
        <authorList>
            <person name="Stevens D.C."/>
        </authorList>
    </citation>
    <scope>NUCLEOTIDE SEQUENCE [LARGE SCALE GENOMIC DNA]</scope>
    <source>
        <strain evidence="3">SCPEA02</strain>
    </source>
</reference>
<comment type="similarity">
    <text evidence="1">Belongs to the short-chain dehydrogenases/reductases (SDR) family.</text>
</comment>
<dbReference type="PRINTS" id="PR00081">
    <property type="entry name" value="GDHRDH"/>
</dbReference>
<evidence type="ECO:0000256" key="1">
    <source>
        <dbReference type="ARBA" id="ARBA00006484"/>
    </source>
</evidence>
<accession>A0ABX7P7N9</accession>
<dbReference type="RefSeq" id="WP_206727974.1">
    <property type="nucleotide sequence ID" value="NZ_CP071090.1"/>
</dbReference>
<dbReference type="PRINTS" id="PR00080">
    <property type="entry name" value="SDRFAMILY"/>
</dbReference>
<dbReference type="InterPro" id="IPR002347">
    <property type="entry name" value="SDR_fam"/>
</dbReference>
<dbReference type="EMBL" id="CP071090">
    <property type="protein sequence ID" value="QSQ26427.1"/>
    <property type="molecule type" value="Genomic_DNA"/>
</dbReference>
<dbReference type="Pfam" id="PF13561">
    <property type="entry name" value="adh_short_C2"/>
    <property type="match status" value="1"/>
</dbReference>
<dbReference type="InterPro" id="IPR036291">
    <property type="entry name" value="NAD(P)-bd_dom_sf"/>
</dbReference>
<sequence length="258" mass="26840">MGTADLFDISGRVALVTGASRGLGRHFALTLARRGVATALAARDVTALTEVARVIQAEGGRAVVVPLDVTDARSVQGAIQEAAASLGPLSIVVNNAGVVDTRPWDEQGEADWDRVVDTNLKGVWLVAQEAARHWVRQGGGGTLINVASILGLVAEGGLPAYCASKAGVVHLTRALAIDLARHGIRVNALAPGYFETDINREFLASPAGQALVQRIPQQRTGRFEELDGPLLLLASDASRFMTGSVLVVDGGHTAVSAG</sequence>
<dbReference type="Proteomes" id="UP000662747">
    <property type="component" value="Chromosome"/>
</dbReference>
<name>A0ABX7P7N9_9BACT</name>
<dbReference type="PANTHER" id="PTHR42760">
    <property type="entry name" value="SHORT-CHAIN DEHYDROGENASES/REDUCTASES FAMILY MEMBER"/>
    <property type="match status" value="1"/>
</dbReference>
<dbReference type="Gene3D" id="3.40.50.720">
    <property type="entry name" value="NAD(P)-binding Rossmann-like Domain"/>
    <property type="match status" value="1"/>
</dbReference>
<keyword evidence="3" id="KW-1185">Reference proteome</keyword>
<dbReference type="InterPro" id="IPR020904">
    <property type="entry name" value="Sc_DH/Rdtase_CS"/>
</dbReference>
<organism evidence="2 3">
    <name type="scientific">Pyxidicoccus parkwayensis</name>
    <dbReference type="NCBI Taxonomy" id="2813578"/>
    <lineage>
        <taxon>Bacteria</taxon>
        <taxon>Pseudomonadati</taxon>
        <taxon>Myxococcota</taxon>
        <taxon>Myxococcia</taxon>
        <taxon>Myxococcales</taxon>
        <taxon>Cystobacterineae</taxon>
        <taxon>Myxococcaceae</taxon>
        <taxon>Pyxidicoccus</taxon>
    </lineage>
</organism>
<gene>
    <name evidence="2" type="ORF">JY651_16500</name>
</gene>
<evidence type="ECO:0000313" key="3">
    <source>
        <dbReference type="Proteomes" id="UP000662747"/>
    </source>
</evidence>
<dbReference type="PANTHER" id="PTHR42760:SF135">
    <property type="entry name" value="BLL7886 PROTEIN"/>
    <property type="match status" value="1"/>
</dbReference>
<proteinExistence type="inferred from homology"/>
<protein>
    <submittedName>
        <fullName evidence="2">SDR family oxidoreductase</fullName>
    </submittedName>
</protein>
<dbReference type="SUPFAM" id="SSF51735">
    <property type="entry name" value="NAD(P)-binding Rossmann-fold domains"/>
    <property type="match status" value="1"/>
</dbReference>
<dbReference type="PROSITE" id="PS00061">
    <property type="entry name" value="ADH_SHORT"/>
    <property type="match status" value="1"/>
</dbReference>
<evidence type="ECO:0000313" key="2">
    <source>
        <dbReference type="EMBL" id="QSQ26427.1"/>
    </source>
</evidence>